<organism evidence="3 4">
    <name type="scientific">Comamonas antarctica</name>
    <dbReference type="NCBI Taxonomy" id="2743470"/>
    <lineage>
        <taxon>Bacteria</taxon>
        <taxon>Pseudomonadati</taxon>
        <taxon>Pseudomonadota</taxon>
        <taxon>Betaproteobacteria</taxon>
        <taxon>Burkholderiales</taxon>
        <taxon>Comamonadaceae</taxon>
        <taxon>Comamonas</taxon>
    </lineage>
</organism>
<dbReference type="KEGG" id="aant:HUK68_04275"/>
<evidence type="ECO:0000256" key="1">
    <source>
        <dbReference type="SAM" id="SignalP"/>
    </source>
</evidence>
<proteinExistence type="predicted"/>
<dbReference type="SUPFAM" id="SSF48452">
    <property type="entry name" value="TPR-like"/>
    <property type="match status" value="2"/>
</dbReference>
<dbReference type="Proteomes" id="UP000509579">
    <property type="component" value="Chromosome"/>
</dbReference>
<reference evidence="3 4" key="1">
    <citation type="submission" date="2020-06" db="EMBL/GenBank/DDBJ databases">
        <title>Acidovorax antarctica sp. nov., isolated from Corinth ice sheet soil, Antarctic Fields Peninsula.</title>
        <authorList>
            <person name="Xu Q."/>
            <person name="Peng F."/>
        </authorList>
    </citation>
    <scope>NUCLEOTIDE SEQUENCE [LARGE SCALE GENOMIC DNA]</scope>
    <source>
        <strain evidence="3 4">16-35-5</strain>
    </source>
</reference>
<keyword evidence="4" id="KW-1185">Reference proteome</keyword>
<dbReference type="RefSeq" id="WP_175503078.1">
    <property type="nucleotide sequence ID" value="NZ_CP054840.1"/>
</dbReference>
<feature type="domain" description="PgaA membrane beta barrel" evidence="2">
    <location>
        <begin position="474"/>
        <end position="766"/>
    </location>
</feature>
<feature type="chain" id="PRO_5027102949" evidence="1">
    <location>
        <begin position="32"/>
        <end position="766"/>
    </location>
</feature>
<sequence>MRTSACSFEVPFRVRVALAATLLALAGMASGAPQPAASELPAARDALLAQAQGQRDARDWPLALHSFRLGRERYPQDLAFQWGEIQTLADGGQSAEAVALAQQLLERRPDDPDTLLVMGYAQLRHAGVYASLEYVDRAMQHAGERPYVVREYLLALQRAHLADAALEIARQRPGLLSAQQQWELEADAAAENVRHAALPARGEAERFDAADRALARYDALLAQWRSAGNVPAALVQRVRIDRLQALHARSRMQELVDEYEALVAEGAEVPVYALGDVASAYLYLKQPQRAAALYRQLIAANYLRHEVSARQDQDFGLQYAYADQGEFEAARQSAHAVAAQQPPWRTLEGDKEATPNPAYLDARHMAAMMDFYAGDTPGAQRALERLVAAAPTRSHLRVDLATVYAARGWPRKGEIELKIAEAHDPRDVGLETAQGQVALDLQEWRQARELSADTLARYPENQRAQRLARQWRAHDSAELQLALSKGLGNDNPIAGGRDLGAEATLYSRPLAENWRLLAGLGQRRGNFSDGRAQHNFVRAGLEWRSRDWTVLGELAENHFSHGGRTGGGIGVNYQIDDAWSLQAGAQRLARDTPLQALRNNITSDRLDLGVRWRQSERRQWSFSASPSNFSDGNRRRSLLLSGQERLVTRPNWYLDAGVEIYATRNRRNDVAYYSPLSERSLLPSLRWNHTLRQDSARAWTQFAGIGLGGLTQQGYGGSALGVLSYGQRYRINDLFEVGGTLSAISRSYDGRREREWRIAFDLNQRF</sequence>
<keyword evidence="1" id="KW-0732">Signal</keyword>
<dbReference type="GO" id="GO:1901515">
    <property type="term" value="F:poly-beta-1,6-N-acetyl-D-glucosamine transmembrane transporter activity"/>
    <property type="evidence" value="ECO:0007669"/>
    <property type="project" value="InterPro"/>
</dbReference>
<protein>
    <submittedName>
        <fullName evidence="3">Poly-beta-1,6 N-acetyl-D-glucosamine export porin PgaA</fullName>
    </submittedName>
</protein>
<dbReference type="Gene3D" id="1.25.40.10">
    <property type="entry name" value="Tetratricopeptide repeat domain"/>
    <property type="match status" value="2"/>
</dbReference>
<dbReference type="EMBL" id="CP054840">
    <property type="protein sequence ID" value="QKV52177.1"/>
    <property type="molecule type" value="Genomic_DNA"/>
</dbReference>
<dbReference type="InterPro" id="IPR011990">
    <property type="entry name" value="TPR-like_helical_dom_sf"/>
</dbReference>
<gene>
    <name evidence="3" type="primary">pgaA</name>
    <name evidence="3" type="ORF">HUK68_04275</name>
</gene>
<accession>A0A6N1WYT3</accession>
<dbReference type="Pfam" id="PF21197">
    <property type="entry name" value="PgaA_barrel"/>
    <property type="match status" value="1"/>
</dbReference>
<feature type="signal peptide" evidence="1">
    <location>
        <begin position="1"/>
        <end position="31"/>
    </location>
</feature>
<evidence type="ECO:0000313" key="4">
    <source>
        <dbReference type="Proteomes" id="UP000509579"/>
    </source>
</evidence>
<dbReference type="SUPFAM" id="SSF56935">
    <property type="entry name" value="Porins"/>
    <property type="match status" value="1"/>
</dbReference>
<evidence type="ECO:0000259" key="2">
    <source>
        <dbReference type="Pfam" id="PF21197"/>
    </source>
</evidence>
<dbReference type="AlphaFoldDB" id="A0A6N1WYT3"/>
<evidence type="ECO:0000313" key="3">
    <source>
        <dbReference type="EMBL" id="QKV52177.1"/>
    </source>
</evidence>
<dbReference type="NCBIfam" id="TIGR03939">
    <property type="entry name" value="PGA_TPR_OMP"/>
    <property type="match status" value="1"/>
</dbReference>
<dbReference type="InterPro" id="IPR049003">
    <property type="entry name" value="PgaA_barrel"/>
</dbReference>
<dbReference type="InterPro" id="IPR023870">
    <property type="entry name" value="PGA_export_porin_PgaA"/>
</dbReference>
<name>A0A6N1WYT3_9BURK</name>